<accession>A0ABN9QQX8</accession>
<dbReference type="Proteomes" id="UP001189429">
    <property type="component" value="Unassembled WGS sequence"/>
</dbReference>
<dbReference type="PANTHER" id="PTHR10806:SF6">
    <property type="entry name" value="SIGNAL PEPTIDASE COMPLEX CATALYTIC SUBUNIT SEC11"/>
    <property type="match status" value="1"/>
</dbReference>
<evidence type="ECO:0000313" key="6">
    <source>
        <dbReference type="EMBL" id="CAK0808642.1"/>
    </source>
</evidence>
<dbReference type="EMBL" id="CAUYUJ010004224">
    <property type="protein sequence ID" value="CAK0808642.1"/>
    <property type="molecule type" value="Genomic_DNA"/>
</dbReference>
<dbReference type="InterPro" id="IPR001733">
    <property type="entry name" value="Peptidase_S26B"/>
</dbReference>
<evidence type="ECO:0000256" key="4">
    <source>
        <dbReference type="ARBA" id="ARBA00045533"/>
    </source>
</evidence>
<evidence type="ECO:0000256" key="5">
    <source>
        <dbReference type="SAM" id="Phobius"/>
    </source>
</evidence>
<keyword evidence="5" id="KW-0812">Transmembrane</keyword>
<feature type="transmembrane region" description="Helical" evidence="5">
    <location>
        <begin position="315"/>
        <end position="333"/>
    </location>
</feature>
<evidence type="ECO:0000256" key="3">
    <source>
        <dbReference type="ARBA" id="ARBA00021755"/>
    </source>
</evidence>
<gene>
    <name evidence="6" type="ORF">PCOR1329_LOCUS14173</name>
</gene>
<protein>
    <recommendedName>
        <fullName evidence="2">Signal peptidase complex catalytic subunit SEC11</fullName>
    </recommendedName>
    <alternativeName>
        <fullName evidence="3">Signal peptidase complex catalytic subunit sec11</fullName>
    </alternativeName>
</protein>
<sequence>MIWKGLIVVTGSESPVVVVLSGSMEPGMQRGDILFLTMFDKDRGQSSARYSSPREILSGSFVRSEETAPHMTEVSGLKWPAAEIYSLIETNQMPSLSAAESSGARCSPRLSLRWMRQPLPDPFVPGDVVVFQIEGRDIPIVHRTMNVHEKHDGTVSLLTKGDNNQSGQSWSCRDSGLVEPATVQITTPVHLVLTALPEVDDRGLYTHKQLFIGRKEVMGRAQGFLPYVGMITIWLNDYPGAPRAASAARGASCRALQGPRCLFHPDESRRPCSAPRRLGAAAQWLKYILIGSMGFFVVIGLFLTVDSQTGMSLSLWLHSLTTPCWPSASFWVAHWSLAAETMARWLRMLVACAWYAVLAVTVAALPHISPMETTSHWFWTGEACGGYEVLALLAYGAGSPGCSAHASVLGRYGELGGAAERVREELGGLRAHVGAAYGPAMTARLAKQTKTQDARGEFQVTAGLKGIVPSGSVFQWQAVEAGGDHKRAAAAFFKKWTGVSSIPIQWMEEAAFCDGLDVWVGA</sequence>
<reference evidence="6" key="1">
    <citation type="submission" date="2023-10" db="EMBL/GenBank/DDBJ databases">
        <authorList>
            <person name="Chen Y."/>
            <person name="Shah S."/>
            <person name="Dougan E. K."/>
            <person name="Thang M."/>
            <person name="Chan C."/>
        </authorList>
    </citation>
    <scope>NUCLEOTIDE SEQUENCE [LARGE SCALE GENOMIC DNA]</scope>
</reference>
<dbReference type="CDD" id="cd06462">
    <property type="entry name" value="Peptidase_S24_S26"/>
    <property type="match status" value="1"/>
</dbReference>
<evidence type="ECO:0000256" key="1">
    <source>
        <dbReference type="ARBA" id="ARBA00004648"/>
    </source>
</evidence>
<keyword evidence="5" id="KW-1133">Transmembrane helix</keyword>
<dbReference type="InterPro" id="IPR019533">
    <property type="entry name" value="Peptidase_S26"/>
</dbReference>
<evidence type="ECO:0000313" key="7">
    <source>
        <dbReference type="Proteomes" id="UP001189429"/>
    </source>
</evidence>
<feature type="transmembrane region" description="Helical" evidence="5">
    <location>
        <begin position="284"/>
        <end position="303"/>
    </location>
</feature>
<comment type="function">
    <text evidence="4">Catalytic component of the signal peptidase complex (SPC) which catalyzes the cleavage of N-terminal signal sequences from nascent proteins as they are translocated into the lumen of the endoplasmic reticulum. Specifically cleaves N-terminal signal peptides that contain a hydrophobic alpha-helix (h-region) shorter than 18-20 amino acids.</text>
</comment>
<evidence type="ECO:0000256" key="2">
    <source>
        <dbReference type="ARBA" id="ARBA00019685"/>
    </source>
</evidence>
<keyword evidence="5" id="KW-0472">Membrane</keyword>
<name>A0ABN9QQX8_9DINO</name>
<dbReference type="CDD" id="cd06530">
    <property type="entry name" value="S26_SPase_I"/>
    <property type="match status" value="1"/>
</dbReference>
<comment type="caution">
    <text evidence="6">The sequence shown here is derived from an EMBL/GenBank/DDBJ whole genome shotgun (WGS) entry which is preliminary data.</text>
</comment>
<organism evidence="6 7">
    <name type="scientific">Prorocentrum cordatum</name>
    <dbReference type="NCBI Taxonomy" id="2364126"/>
    <lineage>
        <taxon>Eukaryota</taxon>
        <taxon>Sar</taxon>
        <taxon>Alveolata</taxon>
        <taxon>Dinophyceae</taxon>
        <taxon>Prorocentrales</taxon>
        <taxon>Prorocentraceae</taxon>
        <taxon>Prorocentrum</taxon>
    </lineage>
</organism>
<comment type="subcellular location">
    <subcellularLocation>
        <location evidence="1">Endoplasmic reticulum membrane</location>
        <topology evidence="1">Single-pass type II membrane protein</topology>
    </subcellularLocation>
</comment>
<dbReference type="PANTHER" id="PTHR10806">
    <property type="entry name" value="SIGNAL PEPTIDASE COMPLEX CATALYTIC SUBUNIT SEC11"/>
    <property type="match status" value="1"/>
</dbReference>
<keyword evidence="7" id="KW-1185">Reference proteome</keyword>
<feature type="transmembrane region" description="Helical" evidence="5">
    <location>
        <begin position="345"/>
        <end position="365"/>
    </location>
</feature>
<proteinExistence type="predicted"/>